<feature type="transmembrane region" description="Helical" evidence="1">
    <location>
        <begin position="270"/>
        <end position="293"/>
    </location>
</feature>
<feature type="transmembrane region" description="Helical" evidence="1">
    <location>
        <begin position="438"/>
        <end position="459"/>
    </location>
</feature>
<feature type="transmembrane region" description="Helical" evidence="1">
    <location>
        <begin position="144"/>
        <end position="165"/>
    </location>
</feature>
<feature type="transmembrane region" description="Helical" evidence="1">
    <location>
        <begin position="53"/>
        <end position="69"/>
    </location>
</feature>
<dbReference type="InterPro" id="IPR052724">
    <property type="entry name" value="GT117_domain-containing"/>
</dbReference>
<feature type="transmembrane region" description="Helical" evidence="1">
    <location>
        <begin position="177"/>
        <end position="205"/>
    </location>
</feature>
<keyword evidence="1" id="KW-1133">Transmembrane helix</keyword>
<dbReference type="InterPro" id="IPR021280">
    <property type="entry name" value="TMEM260-like"/>
</dbReference>
<proteinExistence type="predicted"/>
<sequence>MTHKMINRGIAATLFLFAEAVYLMTMAPTLSFWDCGEFIATAYTLGVPHPPGAPFFLLTGRLFSMLPFFGDIGARVNLLSTLSASVTVMLTYLIIVRLIAMYRKTEPDSWELPEKISAYGGAAAGALSLAFSDSFWFNAVETEVYAPSLFFTALVVWFIVRWYGAPDEEGNERWLMAAMYMIGLSIGVHLLSLLAIFAVCMVYYYKRYDVTLSSFMLMMLAASGAFLLVYSGIIKGLPVLMQYASWGGIAALFGGIIYVVYYAHTHRFRLLHTISMSLLLLIIGYSSYALIYVRANASPSINENNPSTGDAFFSYLNREQYGDFPLWPRRWSAEPLHQYFYQQYGSDAEYFFRYQMGHMYLRYLGWQFIGRSGEVEGADVDWSQLWGLPFLIGLFGAFSLFRREWKMGSVVTALFILTGAALVIYLNQTEPQPRERDYSYTGSFFAFALWIGIGAESLLMQFRKRLSGETLQRAMTVTALGGLLLAVNGRMLQANYHTHDRSGNYVAWDWAWNILQSCEKDAILFTNGDNDTFPLWYLQEVEGIRTDVRVVNLSLANTGWYLDQLKNTSPNGAEKIAFSLSDKELREISYVAIQPVEVELPAGSTKEALVQEYDAAGLDVPEGLVDTLRLRIMPTVTFRGQGFLRPQDVAVYEILMNNYTARPICFALTVGRDNMLGIDEYLRLDGLTYKVVPVKNTGESNQVDISTLWTNLCSVFRYRNLDNPEVYIEETSRRLSGNYKPLFVSLAAALAEQPEEELQVRDKSGALRKASRGVLALEALDRSQEVLPLRRYGIEPGVASSIVSLYVSLGEKEKADLYVTFLEQLAYVTSLREAPQVYYALALSLREVGREDESKKILDQLFREIDENNIDLLKE</sequence>
<feature type="transmembrane region" description="Helical" evidence="1">
    <location>
        <begin position="12"/>
        <end position="33"/>
    </location>
</feature>
<feature type="transmembrane region" description="Helical" evidence="1">
    <location>
        <begin position="408"/>
        <end position="426"/>
    </location>
</feature>
<dbReference type="STRING" id="331678.Cphamn1_2243"/>
<evidence type="ECO:0000313" key="2">
    <source>
        <dbReference type="EMBL" id="ACE05148.1"/>
    </source>
</evidence>
<feature type="transmembrane region" description="Helical" evidence="1">
    <location>
        <begin position="243"/>
        <end position="263"/>
    </location>
</feature>
<dbReference type="eggNOG" id="COG0457">
    <property type="taxonomic scope" value="Bacteria"/>
</dbReference>
<dbReference type="EMBL" id="CP001101">
    <property type="protein sequence ID" value="ACE05148.1"/>
    <property type="molecule type" value="Genomic_DNA"/>
</dbReference>
<evidence type="ECO:0008006" key="3">
    <source>
        <dbReference type="Google" id="ProtNLM"/>
    </source>
</evidence>
<dbReference type="HOGENOM" id="CLU_005363_0_0_10"/>
<dbReference type="PANTHER" id="PTHR16214">
    <property type="entry name" value="TRANSMEMBRANE PROTEIN 260"/>
    <property type="match status" value="1"/>
</dbReference>
<evidence type="ECO:0000256" key="1">
    <source>
        <dbReference type="SAM" id="Phobius"/>
    </source>
</evidence>
<feature type="transmembrane region" description="Helical" evidence="1">
    <location>
        <begin position="382"/>
        <end position="401"/>
    </location>
</feature>
<feature type="transmembrane region" description="Helical" evidence="1">
    <location>
        <begin position="76"/>
        <end position="96"/>
    </location>
</feature>
<gene>
    <name evidence="2" type="ordered locus">Cphamn1_2243</name>
</gene>
<keyword evidence="1" id="KW-0812">Transmembrane</keyword>
<keyword evidence="1" id="KW-0472">Membrane</keyword>
<dbReference type="KEGG" id="cpb:Cphamn1_2243"/>
<feature type="transmembrane region" description="Helical" evidence="1">
    <location>
        <begin position="217"/>
        <end position="237"/>
    </location>
</feature>
<accession>B3ENQ9</accession>
<dbReference type="eggNOG" id="COG0697">
    <property type="taxonomic scope" value="Bacteria"/>
</dbReference>
<dbReference type="AlphaFoldDB" id="B3ENQ9"/>
<dbReference type="OrthoDB" id="9807602at2"/>
<feature type="transmembrane region" description="Helical" evidence="1">
    <location>
        <begin position="116"/>
        <end position="137"/>
    </location>
</feature>
<dbReference type="Pfam" id="PF11028">
    <property type="entry name" value="TMEM260-like"/>
    <property type="match status" value="1"/>
</dbReference>
<name>B3ENQ9_CHLPB</name>
<reference evidence="2" key="1">
    <citation type="submission" date="2008-06" db="EMBL/GenBank/DDBJ databases">
        <title>Complete sequence of Chlorobium phaeobacteroides BS1.</title>
        <authorList>
            <consortium name="US DOE Joint Genome Institute"/>
            <person name="Lucas S."/>
            <person name="Copeland A."/>
            <person name="Lapidus A."/>
            <person name="Glavina del Rio T."/>
            <person name="Dalin E."/>
            <person name="Tice H."/>
            <person name="Bruce D."/>
            <person name="Goodwin L."/>
            <person name="Pitluck S."/>
            <person name="Schmutz J."/>
            <person name="Larimer F."/>
            <person name="Land M."/>
            <person name="Hauser L."/>
            <person name="Kyrpides N."/>
            <person name="Ovchinnikova G."/>
            <person name="Li T."/>
            <person name="Liu Z."/>
            <person name="Zhao F."/>
            <person name="Overmann J."/>
            <person name="Bryant D.A."/>
            <person name="Richardson P."/>
        </authorList>
    </citation>
    <scope>NUCLEOTIDE SEQUENCE [LARGE SCALE GENOMIC DNA]</scope>
    <source>
        <strain evidence="2">BS1</strain>
    </source>
</reference>
<protein>
    <recommendedName>
        <fullName evidence="3">DUF2723 domain-containing protein</fullName>
    </recommendedName>
</protein>
<feature type="transmembrane region" description="Helical" evidence="1">
    <location>
        <begin position="471"/>
        <end position="492"/>
    </location>
</feature>
<organism evidence="2">
    <name type="scientific">Chlorobium phaeobacteroides (strain BS1)</name>
    <dbReference type="NCBI Taxonomy" id="331678"/>
    <lineage>
        <taxon>Bacteria</taxon>
        <taxon>Pseudomonadati</taxon>
        <taxon>Chlorobiota</taxon>
        <taxon>Chlorobiia</taxon>
        <taxon>Chlorobiales</taxon>
        <taxon>Chlorobiaceae</taxon>
        <taxon>Chlorobium/Pelodictyon group</taxon>
        <taxon>Chlorobium</taxon>
    </lineage>
</organism>
<dbReference type="PANTHER" id="PTHR16214:SF3">
    <property type="entry name" value="TRANSMEMBRANE PROTEIN 260"/>
    <property type="match status" value="1"/>
</dbReference>